<dbReference type="Proteomes" id="UP000829196">
    <property type="component" value="Unassembled WGS sequence"/>
</dbReference>
<gene>
    <name evidence="1" type="ORF">KFK09_009379</name>
</gene>
<reference evidence="1" key="1">
    <citation type="journal article" date="2022" name="Front. Genet.">
        <title>Chromosome-Scale Assembly of the Dendrobium nobile Genome Provides Insights Into the Molecular Mechanism of the Biosynthesis of the Medicinal Active Ingredient of Dendrobium.</title>
        <authorList>
            <person name="Xu Q."/>
            <person name="Niu S.-C."/>
            <person name="Li K.-L."/>
            <person name="Zheng P.-J."/>
            <person name="Zhang X.-J."/>
            <person name="Jia Y."/>
            <person name="Liu Y."/>
            <person name="Niu Y.-X."/>
            <person name="Yu L.-H."/>
            <person name="Chen D.-F."/>
            <person name="Zhang G.-Q."/>
        </authorList>
    </citation>
    <scope>NUCLEOTIDE SEQUENCE</scope>
    <source>
        <tissue evidence="1">Leaf</tissue>
    </source>
</reference>
<dbReference type="EMBL" id="JAGYWB010000008">
    <property type="protein sequence ID" value="KAI0513362.1"/>
    <property type="molecule type" value="Genomic_DNA"/>
</dbReference>
<evidence type="ECO:0000313" key="2">
    <source>
        <dbReference type="Proteomes" id="UP000829196"/>
    </source>
</evidence>
<evidence type="ECO:0000313" key="1">
    <source>
        <dbReference type="EMBL" id="KAI0513362.1"/>
    </source>
</evidence>
<accession>A0A8T3BJ85</accession>
<sequence length="53" mass="6211">MVNNLTPNINLLFQSFPYFDSFATLPEQHCKYIPTPLKTPHSPLLQDIFNQIY</sequence>
<name>A0A8T3BJ85_DENNO</name>
<protein>
    <submittedName>
        <fullName evidence="1">Uncharacterized protein</fullName>
    </submittedName>
</protein>
<proteinExistence type="predicted"/>
<organism evidence="1 2">
    <name type="scientific">Dendrobium nobile</name>
    <name type="common">Orchid</name>
    <dbReference type="NCBI Taxonomy" id="94219"/>
    <lineage>
        <taxon>Eukaryota</taxon>
        <taxon>Viridiplantae</taxon>
        <taxon>Streptophyta</taxon>
        <taxon>Embryophyta</taxon>
        <taxon>Tracheophyta</taxon>
        <taxon>Spermatophyta</taxon>
        <taxon>Magnoliopsida</taxon>
        <taxon>Liliopsida</taxon>
        <taxon>Asparagales</taxon>
        <taxon>Orchidaceae</taxon>
        <taxon>Epidendroideae</taxon>
        <taxon>Malaxideae</taxon>
        <taxon>Dendrobiinae</taxon>
        <taxon>Dendrobium</taxon>
    </lineage>
</organism>
<comment type="caution">
    <text evidence="1">The sequence shown here is derived from an EMBL/GenBank/DDBJ whole genome shotgun (WGS) entry which is preliminary data.</text>
</comment>
<keyword evidence="2" id="KW-1185">Reference proteome</keyword>
<dbReference type="AlphaFoldDB" id="A0A8T3BJ85"/>